<evidence type="ECO:0000313" key="1">
    <source>
        <dbReference type="EMBL" id="KXF78347.1"/>
    </source>
</evidence>
<accession>A0A135HYS8</accession>
<keyword evidence="2" id="KW-1185">Reference proteome</keyword>
<name>A0A135HYS8_9HYPH</name>
<comment type="caution">
    <text evidence="1">The sequence shown here is derived from an EMBL/GenBank/DDBJ whole genome shotgun (WGS) entry which is preliminary data.</text>
</comment>
<dbReference type="Pfam" id="PF05258">
    <property type="entry name" value="DciA"/>
    <property type="match status" value="1"/>
</dbReference>
<evidence type="ECO:0000313" key="2">
    <source>
        <dbReference type="Proteomes" id="UP000070107"/>
    </source>
</evidence>
<dbReference type="EMBL" id="LNTU01000001">
    <property type="protein sequence ID" value="KXF78347.1"/>
    <property type="molecule type" value="Genomic_DNA"/>
</dbReference>
<dbReference type="InterPro" id="IPR010593">
    <property type="entry name" value="DUF1159"/>
</dbReference>
<proteinExistence type="predicted"/>
<dbReference type="RefSeq" id="WP_068879617.1">
    <property type="nucleotide sequence ID" value="NZ_LNTU01000001.1"/>
</dbReference>
<dbReference type="OrthoDB" id="7160947at2"/>
<dbReference type="PIRSF" id="PIRSF032064">
    <property type="entry name" value="UCP032064"/>
    <property type="match status" value="1"/>
</dbReference>
<reference evidence="1 2" key="1">
    <citation type="submission" date="2015-11" db="EMBL/GenBank/DDBJ databases">
        <title>Draft genome sequence of Paramesorhizobium deserti A-3-E, a strain highly resistant to diverse beta-lactam antibiotics.</title>
        <authorList>
            <person name="Lv R."/>
            <person name="Yang X."/>
            <person name="Fang N."/>
            <person name="Guo J."/>
            <person name="Luo X."/>
            <person name="Peng F."/>
            <person name="Yang R."/>
            <person name="Cui Y."/>
            <person name="Fang C."/>
            <person name="Song Y."/>
        </authorList>
    </citation>
    <scope>NUCLEOTIDE SEQUENCE [LARGE SCALE GENOMIC DNA]</scope>
    <source>
        <strain evidence="1 2">A-3-E</strain>
    </source>
</reference>
<gene>
    <name evidence="1" type="ORF">ATN84_00650</name>
</gene>
<dbReference type="STRING" id="1494590.ATN84_00650"/>
<organism evidence="1 2">
    <name type="scientific">Paramesorhizobium deserti</name>
    <dbReference type="NCBI Taxonomy" id="1494590"/>
    <lineage>
        <taxon>Bacteria</taxon>
        <taxon>Pseudomonadati</taxon>
        <taxon>Pseudomonadota</taxon>
        <taxon>Alphaproteobacteria</taxon>
        <taxon>Hyphomicrobiales</taxon>
        <taxon>Phyllobacteriaceae</taxon>
        <taxon>Paramesorhizobium</taxon>
    </lineage>
</organism>
<sequence>MSDGQGYRGFRPLADTASGVLDPVLRKRAGINLALLQSWEDIIGPALGNQSRPLKILWPRRAHEDDPFQPATLVIACEGFAAIRIQHETGEIISRVNAFLGFAAIGRVKIEQKPVPTAGPSRRVRQPIVDAAAEKRIAAVTADIEDDGLRAALARLGRSVIAEKAKRRS</sequence>
<dbReference type="Proteomes" id="UP000070107">
    <property type="component" value="Unassembled WGS sequence"/>
</dbReference>
<evidence type="ECO:0008006" key="3">
    <source>
        <dbReference type="Google" id="ProtNLM"/>
    </source>
</evidence>
<dbReference type="AlphaFoldDB" id="A0A135HYS8"/>
<protein>
    <recommendedName>
        <fullName evidence="3">RNA-binding protein</fullName>
    </recommendedName>
</protein>
<dbReference type="InterPro" id="IPR007922">
    <property type="entry name" value="DciA-like"/>
</dbReference>